<dbReference type="OrthoDB" id="21123at2759"/>
<name>A0A1V9Y7G5_9STRA</name>
<feature type="compositionally biased region" description="Basic and acidic residues" evidence="9">
    <location>
        <begin position="194"/>
        <end position="216"/>
    </location>
</feature>
<feature type="compositionally biased region" description="Basic residues" evidence="9">
    <location>
        <begin position="248"/>
        <end position="263"/>
    </location>
</feature>
<dbReference type="EMBL" id="JNBS01004934">
    <property type="protein sequence ID" value="OQR81653.1"/>
    <property type="molecule type" value="Genomic_DNA"/>
</dbReference>
<feature type="region of interest" description="Disordered" evidence="9">
    <location>
        <begin position="150"/>
        <end position="389"/>
    </location>
</feature>
<evidence type="ECO:0000256" key="6">
    <source>
        <dbReference type="ARBA" id="ARBA00023187"/>
    </source>
</evidence>
<dbReference type="Pfam" id="PF12542">
    <property type="entry name" value="CWC25"/>
    <property type="match status" value="1"/>
</dbReference>
<evidence type="ECO:0000256" key="8">
    <source>
        <dbReference type="SAM" id="Coils"/>
    </source>
</evidence>
<evidence type="ECO:0000259" key="10">
    <source>
        <dbReference type="SMART" id="SM01083"/>
    </source>
</evidence>
<evidence type="ECO:0000256" key="1">
    <source>
        <dbReference type="ARBA" id="ARBA00004123"/>
    </source>
</evidence>
<feature type="compositionally biased region" description="Basic residues" evidence="9">
    <location>
        <begin position="173"/>
        <end position="193"/>
    </location>
</feature>
<dbReference type="PANTHER" id="PTHR16196:SF0">
    <property type="entry name" value="PRE-MRNA-SPLICING FACTOR CWC25 HOMOLOG"/>
    <property type="match status" value="1"/>
</dbReference>
<protein>
    <submittedName>
        <fullName evidence="11">Pre-mRNA-splicing factor CWC25</fullName>
    </submittedName>
</protein>
<feature type="compositionally biased region" description="Basic residues" evidence="9">
    <location>
        <begin position="305"/>
        <end position="317"/>
    </location>
</feature>
<comment type="subcellular location">
    <subcellularLocation>
        <location evidence="1">Nucleus</location>
    </subcellularLocation>
</comment>
<comment type="caution">
    <text evidence="11">The sequence shown here is derived from an EMBL/GenBank/DDBJ whole genome shotgun (WGS) entry which is preliminary data.</text>
</comment>
<evidence type="ECO:0000256" key="4">
    <source>
        <dbReference type="ARBA" id="ARBA00022728"/>
    </source>
</evidence>
<feature type="domain" description="CBF1-interacting co-repressor CIR N-terminal" evidence="10">
    <location>
        <begin position="10"/>
        <end position="46"/>
    </location>
</feature>
<sequence length="537" mass="62518">MSLAFLAKKSWHTSNLKNVEKVWKAEQKHAQEEQKLLELRKNIEEERQLKELRELQAKTTGDKVNQTQRVDWMYEGPMAASQAERTAEDYLLGKEYKPEAEKNELKQLSERPGSLYMGNATSKITDTFSRLNEDPMMMIKRQQKAAQLAVLKNPAKMKRLKDKVEKELEEKKAAKKAKKEAKKAKKEKKRAKERSKSPSQDRKSRERDQRSPDRQRRSQSPPRDCKPTSSRQRSPRHSRSRSRENKSRSSRHHSPDHRRHSPSKYRGNNRNSPRRHSPDQRRRSRSNPRENRRSSPRRHSPDYRRRSRSYSRRRSPKCSRTSPHRSPEPKRRRRSSSPRDSNHNRKSPSPAKEKEIKQPPPLKGYGVIGGENARKCKDVDTSSLGPNPKLLEMAREKKREAEAVLEARLKNARATTQSSTLNREERLREMVQDAQRREVILEERLRAKEEQKAEEEAAEAKSTGQNPAFLQELNHAAYIGSSETMSERLNRNKHYIQRNANSSNFMNQILPNISMELQGMARTLGCEGDIKGHTSCI</sequence>
<organism evidence="11 12">
    <name type="scientific">Thraustotheca clavata</name>
    <dbReference type="NCBI Taxonomy" id="74557"/>
    <lineage>
        <taxon>Eukaryota</taxon>
        <taxon>Sar</taxon>
        <taxon>Stramenopiles</taxon>
        <taxon>Oomycota</taxon>
        <taxon>Saprolegniomycetes</taxon>
        <taxon>Saprolegniales</taxon>
        <taxon>Achlyaceae</taxon>
        <taxon>Thraustotheca</taxon>
    </lineage>
</organism>
<dbReference type="PANTHER" id="PTHR16196">
    <property type="entry name" value="CELL CYCLE CONTROL PROTEIN CWF25"/>
    <property type="match status" value="1"/>
</dbReference>
<dbReference type="SMART" id="SM01083">
    <property type="entry name" value="Cir_N"/>
    <property type="match status" value="1"/>
</dbReference>
<evidence type="ECO:0000313" key="11">
    <source>
        <dbReference type="EMBL" id="OQR81653.1"/>
    </source>
</evidence>
<dbReference type="Proteomes" id="UP000243217">
    <property type="component" value="Unassembled WGS sequence"/>
</dbReference>
<keyword evidence="4" id="KW-0747">Spliceosome</keyword>
<evidence type="ECO:0000256" key="9">
    <source>
        <dbReference type="SAM" id="MobiDB-lite"/>
    </source>
</evidence>
<dbReference type="AlphaFoldDB" id="A0A1V9Y7G5"/>
<feature type="coiled-coil region" evidence="8">
    <location>
        <begin position="391"/>
        <end position="461"/>
    </location>
</feature>
<feature type="compositionally biased region" description="Basic and acidic residues" evidence="9">
    <location>
        <begin position="162"/>
        <end position="172"/>
    </location>
</feature>
<evidence type="ECO:0000256" key="3">
    <source>
        <dbReference type="ARBA" id="ARBA00022664"/>
    </source>
</evidence>
<dbReference type="InterPro" id="IPR019339">
    <property type="entry name" value="CIR_N_dom"/>
</dbReference>
<proteinExistence type="inferred from homology"/>
<dbReference type="InterPro" id="IPR022209">
    <property type="entry name" value="CWC25"/>
</dbReference>
<dbReference type="Pfam" id="PF10197">
    <property type="entry name" value="Cir_N"/>
    <property type="match status" value="1"/>
</dbReference>
<dbReference type="STRING" id="74557.A0A1V9Y7G5"/>
<dbReference type="GO" id="GO:0000398">
    <property type="term" value="P:mRNA splicing, via spliceosome"/>
    <property type="evidence" value="ECO:0007669"/>
    <property type="project" value="TreeGrafter"/>
</dbReference>
<keyword evidence="3" id="KW-0507">mRNA processing</keyword>
<gene>
    <name evidence="11" type="ORF">THRCLA_11532</name>
</gene>
<feature type="compositionally biased region" description="Basic and acidic residues" evidence="9">
    <location>
        <begin position="276"/>
        <end position="304"/>
    </location>
</feature>
<keyword evidence="5 8" id="KW-0175">Coiled coil</keyword>
<evidence type="ECO:0000256" key="5">
    <source>
        <dbReference type="ARBA" id="ARBA00023054"/>
    </source>
</evidence>
<evidence type="ECO:0000313" key="12">
    <source>
        <dbReference type="Proteomes" id="UP000243217"/>
    </source>
</evidence>
<dbReference type="InterPro" id="IPR051376">
    <property type="entry name" value="CWC25_splicing_factor"/>
</dbReference>
<dbReference type="GO" id="GO:0005684">
    <property type="term" value="C:U2-type spliceosomal complex"/>
    <property type="evidence" value="ECO:0007669"/>
    <property type="project" value="TreeGrafter"/>
</dbReference>
<comment type="similarity">
    <text evidence="2">Belongs to the CWC25 family.</text>
</comment>
<keyword evidence="7" id="KW-0539">Nucleus</keyword>
<accession>A0A1V9Y7G5</accession>
<reference evidence="11 12" key="1">
    <citation type="journal article" date="2014" name="Genome Biol. Evol.">
        <title>The secreted proteins of Achlya hypogyna and Thraustotheca clavata identify the ancestral oomycete secretome and reveal gene acquisitions by horizontal gene transfer.</title>
        <authorList>
            <person name="Misner I."/>
            <person name="Blouin N."/>
            <person name="Leonard G."/>
            <person name="Richards T.A."/>
            <person name="Lane C.E."/>
        </authorList>
    </citation>
    <scope>NUCLEOTIDE SEQUENCE [LARGE SCALE GENOMIC DNA]</scope>
    <source>
        <strain evidence="11 12">ATCC 34112</strain>
    </source>
</reference>
<evidence type="ECO:0000256" key="2">
    <source>
        <dbReference type="ARBA" id="ARBA00006695"/>
    </source>
</evidence>
<evidence type="ECO:0000256" key="7">
    <source>
        <dbReference type="ARBA" id="ARBA00023242"/>
    </source>
</evidence>
<keyword evidence="6" id="KW-0508">mRNA splicing</keyword>
<feature type="coiled-coil region" evidence="8">
    <location>
        <begin position="22"/>
        <end position="49"/>
    </location>
</feature>
<keyword evidence="12" id="KW-1185">Reference proteome</keyword>